<dbReference type="SUPFAM" id="SSF57667">
    <property type="entry name" value="beta-beta-alpha zinc fingers"/>
    <property type="match status" value="1"/>
</dbReference>
<dbReference type="PANTHER" id="PTHR45988">
    <property type="entry name" value="C2H2 TYPE ZINC FINGER TRANSCRIPTION FACTOR FAMILY-RELATED"/>
    <property type="match status" value="1"/>
</dbReference>
<feature type="domain" description="C2H2-type" evidence="9">
    <location>
        <begin position="348"/>
        <end position="375"/>
    </location>
</feature>
<dbReference type="Proteomes" id="UP000636709">
    <property type="component" value="Unassembled WGS sequence"/>
</dbReference>
<comment type="caution">
    <text evidence="10">The sequence shown here is derived from an EMBL/GenBank/DDBJ whole genome shotgun (WGS) entry which is preliminary data.</text>
</comment>
<evidence type="ECO:0000256" key="6">
    <source>
        <dbReference type="ARBA" id="ARBA00023163"/>
    </source>
</evidence>
<proteinExistence type="predicted"/>
<evidence type="ECO:0000256" key="5">
    <source>
        <dbReference type="ARBA" id="ARBA00023015"/>
    </source>
</evidence>
<dbReference type="PROSITE" id="PS50157">
    <property type="entry name" value="ZINC_FINGER_C2H2_2"/>
    <property type="match status" value="2"/>
</dbReference>
<evidence type="ECO:0000256" key="8">
    <source>
        <dbReference type="SAM" id="MobiDB-lite"/>
    </source>
</evidence>
<dbReference type="InterPro" id="IPR036236">
    <property type="entry name" value="Znf_C2H2_sf"/>
</dbReference>
<dbReference type="GO" id="GO:0005634">
    <property type="term" value="C:nucleus"/>
    <property type="evidence" value="ECO:0007669"/>
    <property type="project" value="TreeGrafter"/>
</dbReference>
<keyword evidence="11" id="KW-1185">Reference proteome</keyword>
<organism evidence="10 11">
    <name type="scientific">Digitaria exilis</name>
    <dbReference type="NCBI Taxonomy" id="1010633"/>
    <lineage>
        <taxon>Eukaryota</taxon>
        <taxon>Viridiplantae</taxon>
        <taxon>Streptophyta</taxon>
        <taxon>Embryophyta</taxon>
        <taxon>Tracheophyta</taxon>
        <taxon>Spermatophyta</taxon>
        <taxon>Magnoliopsida</taxon>
        <taxon>Liliopsida</taxon>
        <taxon>Poales</taxon>
        <taxon>Poaceae</taxon>
        <taxon>PACMAD clade</taxon>
        <taxon>Panicoideae</taxon>
        <taxon>Panicodae</taxon>
        <taxon>Paniceae</taxon>
        <taxon>Anthephorinae</taxon>
        <taxon>Digitaria</taxon>
    </lineage>
</organism>
<dbReference type="AlphaFoldDB" id="A0A835BPH4"/>
<evidence type="ECO:0000256" key="4">
    <source>
        <dbReference type="ARBA" id="ARBA00022833"/>
    </source>
</evidence>
<dbReference type="GO" id="GO:0000976">
    <property type="term" value="F:transcription cis-regulatory region binding"/>
    <property type="evidence" value="ECO:0007669"/>
    <property type="project" value="TreeGrafter"/>
</dbReference>
<evidence type="ECO:0000256" key="1">
    <source>
        <dbReference type="ARBA" id="ARBA00022723"/>
    </source>
</evidence>
<dbReference type="OrthoDB" id="6077919at2759"/>
<dbReference type="PANTHER" id="PTHR45988:SF47">
    <property type="entry name" value="OSJNBA0089K21.8-LIKE PROTEIN"/>
    <property type="match status" value="1"/>
</dbReference>
<keyword evidence="6" id="KW-0804">Transcription</keyword>
<dbReference type="GO" id="GO:0003700">
    <property type="term" value="F:DNA-binding transcription factor activity"/>
    <property type="evidence" value="ECO:0007669"/>
    <property type="project" value="InterPro"/>
</dbReference>
<name>A0A835BPH4_9POAL</name>
<feature type="region of interest" description="Disordered" evidence="8">
    <location>
        <begin position="315"/>
        <end position="345"/>
    </location>
</feature>
<evidence type="ECO:0000256" key="7">
    <source>
        <dbReference type="PROSITE-ProRule" id="PRU00042"/>
    </source>
</evidence>
<dbReference type="Pfam" id="PF13912">
    <property type="entry name" value="zf-C2H2_6"/>
    <property type="match status" value="3"/>
</dbReference>
<protein>
    <recommendedName>
        <fullName evidence="9">C2H2-type domain-containing protein</fullName>
    </recommendedName>
</protein>
<keyword evidence="4" id="KW-0862">Zinc</keyword>
<accession>A0A835BPH4</accession>
<feature type="domain" description="C2H2-type" evidence="9">
    <location>
        <begin position="68"/>
        <end position="90"/>
    </location>
</feature>
<keyword evidence="3 7" id="KW-0863">Zinc-finger</keyword>
<dbReference type="SMART" id="SM00355">
    <property type="entry name" value="ZnF_C2H2"/>
    <property type="match status" value="3"/>
</dbReference>
<evidence type="ECO:0000256" key="2">
    <source>
        <dbReference type="ARBA" id="ARBA00022737"/>
    </source>
</evidence>
<dbReference type="PROSITE" id="PS00028">
    <property type="entry name" value="ZINC_FINGER_C2H2_1"/>
    <property type="match status" value="3"/>
</dbReference>
<evidence type="ECO:0000313" key="10">
    <source>
        <dbReference type="EMBL" id="KAF8703415.1"/>
    </source>
</evidence>
<dbReference type="InterPro" id="IPR013087">
    <property type="entry name" value="Znf_C2H2_type"/>
</dbReference>
<sequence length="535" mass="55752">MNSRAFQFQLQAAEAAAAPVHAADEDKSEPTIPMPLQLETIVVAQATADPPPPPPGQGSGVAPAGVVIKCPECPKKFTSEKAMFGHLRKHPERGYKGATRPATATSAAAAVAGDKKRRKHAVAHKEDDVSAMNMTVDAATTAGEKEAELSTKWPAVAAKRGHATFVPTDEDQEAAMILLEMASSSRSTTSETQHESVQQQVLAAPDAVPVHQTQQGVVQVQPMLLDHVAAGHHQITPEAEQIVRPPEIIVELSAESGTTPAAVNKELTNLEITTEAVLIVVPANKKPIVPSPGAKKQQTSRKRPAAQLDLEQISAAAAAAASPAPPDNGGKSPVKMRRIPSPASNKKHECLICDKAFPTYQALGGHMSSHSKGKTTAGARHDDLAVAQAAMHNILARRYQQQSAAAGSSVVVPAASTGGLGTGWGQDVHLQDVPPPSPTVAAPAAQSAPASPHVCTKCQMTFPSGQALGGHKRKHWFPEKYQAKAAAAEVAAAPAVAEAAPAEIASPAPARATVAREFDLNELPDEEGEGESNQP</sequence>
<evidence type="ECO:0000259" key="9">
    <source>
        <dbReference type="PROSITE" id="PS50157"/>
    </source>
</evidence>
<evidence type="ECO:0000256" key="3">
    <source>
        <dbReference type="ARBA" id="ARBA00022771"/>
    </source>
</evidence>
<gene>
    <name evidence="10" type="ORF">HU200_032218</name>
</gene>
<keyword evidence="1" id="KW-0479">Metal-binding</keyword>
<keyword evidence="2" id="KW-0677">Repeat</keyword>
<feature type="region of interest" description="Disordered" evidence="8">
    <location>
        <begin position="286"/>
        <end position="305"/>
    </location>
</feature>
<evidence type="ECO:0000313" key="11">
    <source>
        <dbReference type="Proteomes" id="UP000636709"/>
    </source>
</evidence>
<dbReference type="InterPro" id="IPR044653">
    <property type="entry name" value="AZF1/2/3-like"/>
</dbReference>
<reference evidence="10" key="1">
    <citation type="submission" date="2020-07" db="EMBL/GenBank/DDBJ databases">
        <title>Genome sequence and genetic diversity analysis of an under-domesticated orphan crop, white fonio (Digitaria exilis).</title>
        <authorList>
            <person name="Bennetzen J.L."/>
            <person name="Chen S."/>
            <person name="Ma X."/>
            <person name="Wang X."/>
            <person name="Yssel A.E.J."/>
            <person name="Chaluvadi S.R."/>
            <person name="Johnson M."/>
            <person name="Gangashetty P."/>
            <person name="Hamidou F."/>
            <person name="Sanogo M.D."/>
            <person name="Zwaenepoel A."/>
            <person name="Wallace J."/>
            <person name="Van De Peer Y."/>
            <person name="Van Deynze A."/>
        </authorList>
    </citation>
    <scope>NUCLEOTIDE SEQUENCE</scope>
    <source>
        <tissue evidence="10">Leaves</tissue>
    </source>
</reference>
<keyword evidence="5" id="KW-0805">Transcription regulation</keyword>
<dbReference type="GO" id="GO:0008270">
    <property type="term" value="F:zinc ion binding"/>
    <property type="evidence" value="ECO:0007669"/>
    <property type="project" value="UniProtKB-KW"/>
</dbReference>
<dbReference type="EMBL" id="JACEFO010001778">
    <property type="protein sequence ID" value="KAF8703415.1"/>
    <property type="molecule type" value="Genomic_DNA"/>
</dbReference>